<feature type="compositionally biased region" description="Basic and acidic residues" evidence="14">
    <location>
        <begin position="788"/>
        <end position="813"/>
    </location>
</feature>
<gene>
    <name evidence="17" type="ORF">BEMITA_LOCUS417</name>
</gene>
<feature type="compositionally biased region" description="Low complexity" evidence="14">
    <location>
        <begin position="666"/>
        <end position="677"/>
    </location>
</feature>
<dbReference type="GO" id="GO:0005634">
    <property type="term" value="C:nucleus"/>
    <property type="evidence" value="ECO:0007669"/>
    <property type="project" value="UniProtKB-SubCell"/>
</dbReference>
<evidence type="ECO:0000256" key="12">
    <source>
        <dbReference type="ARBA" id="ARBA00023242"/>
    </source>
</evidence>
<dbReference type="PRINTS" id="PR00853">
    <property type="entry name" value="XPGRADSUPER"/>
</dbReference>
<dbReference type="PANTHER" id="PTHR16171:SF7">
    <property type="entry name" value="DNA REPAIR PROTEIN RAD2"/>
    <property type="match status" value="1"/>
</dbReference>
<evidence type="ECO:0000256" key="8">
    <source>
        <dbReference type="ARBA" id="ARBA00022763"/>
    </source>
</evidence>
<dbReference type="GO" id="GO:0006289">
    <property type="term" value="P:nucleotide-excision repair"/>
    <property type="evidence" value="ECO:0007669"/>
    <property type="project" value="InterPro"/>
</dbReference>
<evidence type="ECO:0000259" key="16">
    <source>
        <dbReference type="SMART" id="SM00485"/>
    </source>
</evidence>
<evidence type="ECO:0000256" key="5">
    <source>
        <dbReference type="ARBA" id="ARBA00022722"/>
    </source>
</evidence>
<keyword evidence="8" id="KW-0227">DNA damage</keyword>
<dbReference type="PRINTS" id="PR00066">
    <property type="entry name" value="XRODRMPGMNTG"/>
</dbReference>
<dbReference type="SMART" id="SM00485">
    <property type="entry name" value="XPGN"/>
    <property type="match status" value="1"/>
</dbReference>
<comment type="cofactor">
    <cofactor evidence="1">
        <name>Mg(2+)</name>
        <dbReference type="ChEBI" id="CHEBI:18420"/>
    </cofactor>
</comment>
<feature type="domain" description="XPG N-terminal" evidence="16">
    <location>
        <begin position="1"/>
        <end position="98"/>
    </location>
</feature>
<evidence type="ECO:0000256" key="9">
    <source>
        <dbReference type="ARBA" id="ARBA00022801"/>
    </source>
</evidence>
<dbReference type="InterPro" id="IPR019974">
    <property type="entry name" value="XPG_CS"/>
</dbReference>
<dbReference type="GO" id="GO:0008821">
    <property type="term" value="F:crossover junction DNA endonuclease activity"/>
    <property type="evidence" value="ECO:0007669"/>
    <property type="project" value="UniProtKB-ARBA"/>
</dbReference>
<dbReference type="SMART" id="SM00484">
    <property type="entry name" value="XPGI"/>
    <property type="match status" value="1"/>
</dbReference>
<name>A0A9P0C015_BEMTA</name>
<dbReference type="Pfam" id="PF00752">
    <property type="entry name" value="XPG_N"/>
    <property type="match status" value="1"/>
</dbReference>
<feature type="compositionally biased region" description="Polar residues" evidence="14">
    <location>
        <begin position="753"/>
        <end position="762"/>
    </location>
</feature>
<dbReference type="Proteomes" id="UP001152759">
    <property type="component" value="Chromosome 1"/>
</dbReference>
<accession>A0A9P0C015</accession>
<dbReference type="CDD" id="cd09868">
    <property type="entry name" value="PIN_XPG_RAD2"/>
    <property type="match status" value="2"/>
</dbReference>
<dbReference type="PROSITE" id="PS00841">
    <property type="entry name" value="XPG_1"/>
    <property type="match status" value="1"/>
</dbReference>
<dbReference type="InterPro" id="IPR006084">
    <property type="entry name" value="XPG/Rad2"/>
</dbReference>
<keyword evidence="12" id="KW-0539">Nucleus</keyword>
<feature type="compositionally biased region" description="Basic and acidic residues" evidence="14">
    <location>
        <begin position="1294"/>
        <end position="1315"/>
    </location>
</feature>
<proteinExistence type="inferred from homology"/>
<dbReference type="Pfam" id="PF00867">
    <property type="entry name" value="XPG_I"/>
    <property type="match status" value="1"/>
</dbReference>
<evidence type="ECO:0000256" key="2">
    <source>
        <dbReference type="ARBA" id="ARBA00004123"/>
    </source>
</evidence>
<dbReference type="SUPFAM" id="SSF47807">
    <property type="entry name" value="5' to 3' exonuclease, C-terminal subdomain"/>
    <property type="match status" value="1"/>
</dbReference>
<keyword evidence="6" id="KW-0479">Metal-binding</keyword>
<dbReference type="InterPro" id="IPR036279">
    <property type="entry name" value="5-3_exonuclease_C_sf"/>
</dbReference>
<dbReference type="InterPro" id="IPR006086">
    <property type="entry name" value="XPG-I_dom"/>
</dbReference>
<keyword evidence="10" id="KW-0460">Magnesium</keyword>
<dbReference type="GO" id="GO:0017108">
    <property type="term" value="F:5'-flap endonuclease activity"/>
    <property type="evidence" value="ECO:0007669"/>
    <property type="project" value="UniProtKB-ARBA"/>
</dbReference>
<evidence type="ECO:0000256" key="11">
    <source>
        <dbReference type="ARBA" id="ARBA00023204"/>
    </source>
</evidence>
<feature type="domain" description="XPG-I" evidence="15">
    <location>
        <begin position="946"/>
        <end position="1015"/>
    </location>
</feature>
<feature type="region of interest" description="Disordered" evidence="14">
    <location>
        <begin position="140"/>
        <end position="169"/>
    </location>
</feature>
<feature type="compositionally biased region" description="Polar residues" evidence="14">
    <location>
        <begin position="727"/>
        <end position="743"/>
    </location>
</feature>
<dbReference type="GO" id="GO:0003697">
    <property type="term" value="F:single-stranded DNA binding"/>
    <property type="evidence" value="ECO:0007669"/>
    <property type="project" value="InterPro"/>
</dbReference>
<dbReference type="Gene3D" id="3.40.50.1010">
    <property type="entry name" value="5'-nuclease"/>
    <property type="match status" value="2"/>
</dbReference>
<protein>
    <recommendedName>
        <fullName evidence="19">DNA repair protein complementing XP-G cells</fullName>
    </recommendedName>
</protein>
<feature type="region of interest" description="Disordered" evidence="14">
    <location>
        <begin position="1327"/>
        <end position="1363"/>
    </location>
</feature>
<evidence type="ECO:0000256" key="13">
    <source>
        <dbReference type="ARBA" id="ARBA00038112"/>
    </source>
</evidence>
<keyword evidence="5" id="KW-0540">Nuclease</keyword>
<organism evidence="17 18">
    <name type="scientific">Bemisia tabaci</name>
    <name type="common">Sweetpotato whitefly</name>
    <name type="synonym">Aleurodes tabaci</name>
    <dbReference type="NCBI Taxonomy" id="7038"/>
    <lineage>
        <taxon>Eukaryota</taxon>
        <taxon>Metazoa</taxon>
        <taxon>Ecdysozoa</taxon>
        <taxon>Arthropoda</taxon>
        <taxon>Hexapoda</taxon>
        <taxon>Insecta</taxon>
        <taxon>Pterygota</taxon>
        <taxon>Neoptera</taxon>
        <taxon>Paraneoptera</taxon>
        <taxon>Hemiptera</taxon>
        <taxon>Sternorrhyncha</taxon>
        <taxon>Aleyrodoidea</taxon>
        <taxon>Aleyrodidae</taxon>
        <taxon>Aleyrodinae</taxon>
        <taxon>Bemisia</taxon>
    </lineage>
</organism>
<feature type="region of interest" description="Disordered" evidence="14">
    <location>
        <begin position="341"/>
        <end position="401"/>
    </location>
</feature>
<evidence type="ECO:0000256" key="4">
    <source>
        <dbReference type="ARBA" id="ARBA00022553"/>
    </source>
</evidence>
<keyword evidence="9" id="KW-0378">Hydrolase</keyword>
<comment type="similarity">
    <text evidence="3">Belongs to the XPG/RAD2 endonuclease family. XPG subfamily.</text>
</comment>
<feature type="region of interest" description="Disordered" evidence="14">
    <location>
        <begin position="1190"/>
        <end position="1315"/>
    </location>
</feature>
<feature type="compositionally biased region" description="Low complexity" evidence="14">
    <location>
        <begin position="1274"/>
        <end position="1293"/>
    </location>
</feature>
<dbReference type="Gene3D" id="1.10.150.20">
    <property type="entry name" value="5' to 3' exonuclease, C-terminal subdomain"/>
    <property type="match status" value="1"/>
</dbReference>
<evidence type="ECO:0000313" key="17">
    <source>
        <dbReference type="EMBL" id="CAH0752913.1"/>
    </source>
</evidence>
<evidence type="ECO:0008006" key="19">
    <source>
        <dbReference type="Google" id="ProtNLM"/>
    </source>
</evidence>
<dbReference type="CDD" id="cd09904">
    <property type="entry name" value="H3TH_XPG"/>
    <property type="match status" value="1"/>
</dbReference>
<dbReference type="InterPro" id="IPR029060">
    <property type="entry name" value="PIN-like_dom_sf"/>
</dbReference>
<keyword evidence="11" id="KW-0234">DNA repair</keyword>
<dbReference type="FunFam" id="1.10.150.20:FF:000030">
    <property type="entry name" value="Flap endonuclease GEN-like 1"/>
    <property type="match status" value="1"/>
</dbReference>
<dbReference type="SUPFAM" id="SSF88723">
    <property type="entry name" value="PIN domain-like"/>
    <property type="match status" value="1"/>
</dbReference>
<evidence type="ECO:0000256" key="10">
    <source>
        <dbReference type="ARBA" id="ARBA00022842"/>
    </source>
</evidence>
<evidence type="ECO:0000256" key="1">
    <source>
        <dbReference type="ARBA" id="ARBA00001946"/>
    </source>
</evidence>
<evidence type="ECO:0000256" key="7">
    <source>
        <dbReference type="ARBA" id="ARBA00022759"/>
    </source>
</evidence>
<feature type="region of interest" description="Disordered" evidence="14">
    <location>
        <begin position="665"/>
        <end position="879"/>
    </location>
</feature>
<dbReference type="InterPro" id="IPR001044">
    <property type="entry name" value="XPG/Rad2_eukaryotes"/>
</dbReference>
<feature type="region of interest" description="Disordered" evidence="14">
    <location>
        <begin position="296"/>
        <end position="320"/>
    </location>
</feature>
<feature type="compositionally biased region" description="Low complexity" evidence="14">
    <location>
        <begin position="1351"/>
        <end position="1363"/>
    </location>
</feature>
<dbReference type="InterPro" id="IPR008918">
    <property type="entry name" value="HhH2"/>
</dbReference>
<dbReference type="SMART" id="SM00279">
    <property type="entry name" value="HhH2"/>
    <property type="match status" value="1"/>
</dbReference>
<feature type="compositionally biased region" description="Basic and acidic residues" evidence="14">
    <location>
        <begin position="573"/>
        <end position="587"/>
    </location>
</feature>
<comment type="similarity">
    <text evidence="13">Belongs to the XPG/RAD2 endonuclease family. GEN subfamily.</text>
</comment>
<evidence type="ECO:0000256" key="6">
    <source>
        <dbReference type="ARBA" id="ARBA00022723"/>
    </source>
</evidence>
<keyword evidence="4" id="KW-0597">Phosphoprotein</keyword>
<dbReference type="EMBL" id="OU963862">
    <property type="protein sequence ID" value="CAH0752913.1"/>
    <property type="molecule type" value="Genomic_DNA"/>
</dbReference>
<dbReference type="GO" id="GO:0046872">
    <property type="term" value="F:metal ion binding"/>
    <property type="evidence" value="ECO:0007669"/>
    <property type="project" value="UniProtKB-KW"/>
</dbReference>
<dbReference type="PROSITE" id="PS00842">
    <property type="entry name" value="XPG_2"/>
    <property type="match status" value="1"/>
</dbReference>
<feature type="compositionally biased region" description="Polar residues" evidence="14">
    <location>
        <begin position="557"/>
        <end position="571"/>
    </location>
</feature>
<dbReference type="PANTHER" id="PTHR16171">
    <property type="entry name" value="DNA REPAIR PROTEIN COMPLEMENTING XP-G CELLS-RELATED"/>
    <property type="match status" value="1"/>
</dbReference>
<reference evidence="17" key="1">
    <citation type="submission" date="2021-12" db="EMBL/GenBank/DDBJ databases">
        <authorList>
            <person name="King R."/>
        </authorList>
    </citation>
    <scope>NUCLEOTIDE SEQUENCE</scope>
</reference>
<dbReference type="GO" id="GO:0000400">
    <property type="term" value="F:four-way junction DNA binding"/>
    <property type="evidence" value="ECO:0007669"/>
    <property type="project" value="UniProtKB-ARBA"/>
</dbReference>
<evidence type="ECO:0000256" key="3">
    <source>
        <dbReference type="ARBA" id="ARBA00005283"/>
    </source>
</evidence>
<keyword evidence="7" id="KW-0255">Endonuclease</keyword>
<evidence type="ECO:0000259" key="15">
    <source>
        <dbReference type="SMART" id="SM00484"/>
    </source>
</evidence>
<feature type="region of interest" description="Disordered" evidence="14">
    <location>
        <begin position="557"/>
        <end position="612"/>
    </location>
</feature>
<dbReference type="InterPro" id="IPR006085">
    <property type="entry name" value="XPG_DNA_repair_N"/>
</dbReference>
<evidence type="ECO:0000256" key="14">
    <source>
        <dbReference type="SAM" id="MobiDB-lite"/>
    </source>
</evidence>
<evidence type="ECO:0000313" key="18">
    <source>
        <dbReference type="Proteomes" id="UP001152759"/>
    </source>
</evidence>
<sequence>MGVHGLWKLIEPAGKPVPVETLENKTLAVDVSIWLHQLVKGYQDSGGGTVANAHLLGLFHRICKLLYFKVKPIFVFDGGVPVLKKQTIAARRSQRSKADEIAAKLREQILKNLIQQRAVGHASGSREVAPSIPSHLLNQKEDDMFELPPVPSTSKEEEPEEEEEEFKPMFSTNQLQKIDVNSKEFKALPADMRHDILSEMKELRKQNSWRHINEMPDSGDDFSGFQLGRLMKRRNIQVSLEEAAKEMGGRTLSLNEMQKMFEEDGIITDAEVTQRIASDSSTRFVYIPGGKIPAEMLLNEPGPSKSKKDDYEEDVKEPEMTIKKEEDPEVIKMIEEIEDEFAAESDEDYISMKSESPEPPKPQDISDDELTQAQIYEILKETNSVPSAGTSNRGVKQDKSLTSVENELAKMFAVDTKGKDEQRNELNFENKCEHDVLAVFEDVPAKNDSSKTKPNIQILNNAMEDKVGSKYSAPGSSNFASTRSEVNVKKVGISSSTDCSFNILKSPKKEKMSPKKEKSVVDMYDEDSSSNEFIDVAEQKLASGNLVLQFDKISRQTSFPTNGENGMSSHFSPKKELLSPKKEKMSPSKEQPLVEMSDSGSSSEEFLEVEEQNEMNSFYQKSKLDEFVQESMKKEKETPSFEIVIEPSKCQIDDLFADVFPGVIPSSSSCKKSIQNSSEDKNSSEANLEAKNSLGSKIFKSENIDAEESEVSKENSNSFAENKDCETSTNLITRRNNSPSNEKLNNEGDGESNEVNTVNSEVESQKVAVAATSADKGVGADNCPAKSLSKEDDPSRKAHDDAGTGSHEQKTDPELDMLSQLNALARKNYATPPQKDKSTPASSNPPGKNPSEKGVIPPQAEETVPISEYTEPTPIEDEGDAEWNESDAIAAQEGTSSQYFDPDTLKNLQAELEMERDQLLIERGRQERLASSITDQMNLDAQELLKIFGIPYIVAPMEAEAQCAFLDSAMLTEGTITDDSDIWLFGGRKVYKNFFDQKKHVLSFRIAEITHFFKLSRAQLIQLAFLVGSDYTPGLKGVGPVTALEILSFFKESNEEEESRRVILSGLEKFKEWLKKPENIRAQCVFANKIKNLTVHEGFPNPAVVDAYLQPEVDDSNEGFSWGTPDLKALEDFVWVKFGWTKSKLDHLMNPVMKRISERTNQTSIDRFFQTLPSTSHDREIKSKRVKRAIDQLSGEVDPDEPLPSTSKRKKKKIEGVTSNAVGDEQEAGASGASTVVEPPVAEGTPFDERIKTLQSKNLQTKTTRKRATKKSVESVAQPSTSSSQSSSLSLPKETVEFEEKNKSEVIPQREKDNIEKLKRKMKAVEIFAASKKNQRGKRKKPNMRRKGKIETSSYLSESSDSE</sequence>
<feature type="compositionally biased region" description="Basic residues" evidence="14">
    <location>
        <begin position="1333"/>
        <end position="1348"/>
    </location>
</feature>
<keyword evidence="18" id="KW-1185">Reference proteome</keyword>
<feature type="compositionally biased region" description="Polar residues" evidence="14">
    <location>
        <begin position="381"/>
        <end position="401"/>
    </location>
</feature>
<comment type="subcellular location">
    <subcellularLocation>
        <location evidence="2">Nucleus</location>
    </subcellularLocation>
</comment>